<sequence length="105" mass="12270">MAAYPSWIQCLWKEGHPPQKKSLFTILLRRADKISDHKNWPEESLPITKVLAKNGYKSREILRDRATKKDSQATPDQAGYAHLPFIAEARERLKKFLEKKNIKVR</sequence>
<dbReference type="AlphaFoldDB" id="A0AAW1MZL9"/>
<name>A0AAW1MZL9_POPJA</name>
<dbReference type="EMBL" id="JASPKY010000025">
    <property type="protein sequence ID" value="KAK9751815.1"/>
    <property type="molecule type" value="Genomic_DNA"/>
</dbReference>
<gene>
    <name evidence="1" type="ORF">QE152_g4654</name>
</gene>
<proteinExistence type="predicted"/>
<keyword evidence="2" id="KW-1185">Reference proteome</keyword>
<accession>A0AAW1MZL9</accession>
<dbReference type="Proteomes" id="UP001458880">
    <property type="component" value="Unassembled WGS sequence"/>
</dbReference>
<reference evidence="1 2" key="1">
    <citation type="journal article" date="2024" name="BMC Genomics">
        <title>De novo assembly and annotation of Popillia japonica's genome with initial clues to its potential as an invasive pest.</title>
        <authorList>
            <person name="Cucini C."/>
            <person name="Boschi S."/>
            <person name="Funari R."/>
            <person name="Cardaioli E."/>
            <person name="Iannotti N."/>
            <person name="Marturano G."/>
            <person name="Paoli F."/>
            <person name="Bruttini M."/>
            <person name="Carapelli A."/>
            <person name="Frati F."/>
            <person name="Nardi F."/>
        </authorList>
    </citation>
    <scope>NUCLEOTIDE SEQUENCE [LARGE SCALE GENOMIC DNA]</scope>
    <source>
        <strain evidence="1">DMR45628</strain>
    </source>
</reference>
<evidence type="ECO:0000313" key="1">
    <source>
        <dbReference type="EMBL" id="KAK9751815.1"/>
    </source>
</evidence>
<comment type="caution">
    <text evidence="1">The sequence shown here is derived from an EMBL/GenBank/DDBJ whole genome shotgun (WGS) entry which is preliminary data.</text>
</comment>
<evidence type="ECO:0000313" key="2">
    <source>
        <dbReference type="Proteomes" id="UP001458880"/>
    </source>
</evidence>
<organism evidence="1 2">
    <name type="scientific">Popillia japonica</name>
    <name type="common">Japanese beetle</name>
    <dbReference type="NCBI Taxonomy" id="7064"/>
    <lineage>
        <taxon>Eukaryota</taxon>
        <taxon>Metazoa</taxon>
        <taxon>Ecdysozoa</taxon>
        <taxon>Arthropoda</taxon>
        <taxon>Hexapoda</taxon>
        <taxon>Insecta</taxon>
        <taxon>Pterygota</taxon>
        <taxon>Neoptera</taxon>
        <taxon>Endopterygota</taxon>
        <taxon>Coleoptera</taxon>
        <taxon>Polyphaga</taxon>
        <taxon>Scarabaeiformia</taxon>
        <taxon>Scarabaeidae</taxon>
        <taxon>Rutelinae</taxon>
        <taxon>Popillia</taxon>
    </lineage>
</organism>
<protein>
    <submittedName>
        <fullName evidence="1">Uncharacterized protein</fullName>
    </submittedName>
</protein>